<proteinExistence type="predicted"/>
<dbReference type="EMBL" id="WBOF01000001">
    <property type="protein sequence ID" value="MQS12284.1"/>
    <property type="molecule type" value="Genomic_DNA"/>
</dbReference>
<evidence type="ECO:0000256" key="1">
    <source>
        <dbReference type="SAM" id="MobiDB-lite"/>
    </source>
</evidence>
<sequence>MASRRDELNAYTFARRRTVGAFLMPGGAGGDEDAPRPVKAVLPSLVVGAVIVGGFGVWGVFRPSAPLDWDNGRNVIQGKKSTTRYVVLTDPDGRTRRLHQVLNMSSARLVLPADAKVVVVDDDVLDRYPHHGPTIGIPYAPDKLPGKDNAGKPMKWSVCDRPGSDDKQETVNQALFVAAGADAGALEAKGGMLGPDQLMLVQLAEDQQVTASPAQGQPGAGPGGATIYLVDAQGRRHEIGTPQTDDREKKSLITAVFGPNAVPQRVKREWLGTLLDGSAIVFPQVDGVADSQGANSSVALEDQADRRIGRLVHYQDRNYVVGRDKLFLVTPFQAELIRQNPAYQVLYKYDADKKPRNDEMTPADHARFGTSTPLPKAGDGDWPLKSGAPVNNWQDRQDARKVVCSTFDGVAEDGHTPRRSVWAGPEYPAQYNNGAGAAYVTPGHGLFYRSMDNGSGGSGGSGTDYLITETGLRYSVPANGDGGRGVTPSPGTQPGQSGAPKSPTPQPGTAQPSASQPSAPVPDQPDEPGGNQARLGYRDLQPLPVPHEWSDLVPAGPPLSAKDAAQQQNA</sequence>
<dbReference type="InterPro" id="IPR007795">
    <property type="entry name" value="T7SS_EccB"/>
</dbReference>
<feature type="region of interest" description="Disordered" evidence="1">
    <location>
        <begin position="355"/>
        <end position="379"/>
    </location>
</feature>
<evidence type="ECO:0000313" key="3">
    <source>
        <dbReference type="EMBL" id="MQS12284.1"/>
    </source>
</evidence>
<dbReference type="OrthoDB" id="3847604at2"/>
<feature type="compositionally biased region" description="Basic and acidic residues" evidence="1">
    <location>
        <begin position="355"/>
        <end position="367"/>
    </location>
</feature>
<keyword evidence="2" id="KW-0472">Membrane</keyword>
<reference evidence="3 4" key="1">
    <citation type="submission" date="2019-09" db="EMBL/GenBank/DDBJ databases">
        <title>Genome Sequences of Streptomyces kaniharaensis ATCC 21070.</title>
        <authorList>
            <person name="Zhu W."/>
            <person name="De Crecy-Lagard V."/>
            <person name="Richards N.G."/>
        </authorList>
    </citation>
    <scope>NUCLEOTIDE SEQUENCE [LARGE SCALE GENOMIC DNA]</scope>
    <source>
        <strain evidence="3 4">SF-557</strain>
    </source>
</reference>
<evidence type="ECO:0000313" key="4">
    <source>
        <dbReference type="Proteomes" id="UP000450000"/>
    </source>
</evidence>
<keyword evidence="4" id="KW-1185">Reference proteome</keyword>
<dbReference type="AlphaFoldDB" id="A0A6N7KQD0"/>
<dbReference type="Gene3D" id="3.30.2390.20">
    <property type="entry name" value="Type VII secretion system EccB, repeat 1 domain"/>
    <property type="match status" value="1"/>
</dbReference>
<dbReference type="PANTHER" id="PTHR40765">
    <property type="entry name" value="ESX-2 SECRETION SYSTEM ATPASE ECCB2"/>
    <property type="match status" value="1"/>
</dbReference>
<dbReference type="RefSeq" id="WP_153460704.1">
    <property type="nucleotide sequence ID" value="NZ_WBOF01000001.1"/>
</dbReference>
<organism evidence="3 4">
    <name type="scientific">Streptomyces kaniharaensis</name>
    <dbReference type="NCBI Taxonomy" id="212423"/>
    <lineage>
        <taxon>Bacteria</taxon>
        <taxon>Bacillati</taxon>
        <taxon>Actinomycetota</taxon>
        <taxon>Actinomycetes</taxon>
        <taxon>Kitasatosporales</taxon>
        <taxon>Streptomycetaceae</taxon>
        <taxon>Streptomyces</taxon>
    </lineage>
</organism>
<dbReference type="PANTHER" id="PTHR40765:SF2">
    <property type="entry name" value="ESX-2 SECRETION SYSTEM ATPASE ECCB2"/>
    <property type="match status" value="1"/>
</dbReference>
<keyword evidence="2" id="KW-0812">Transmembrane</keyword>
<feature type="transmembrane region" description="Helical" evidence="2">
    <location>
        <begin position="40"/>
        <end position="61"/>
    </location>
</feature>
<gene>
    <name evidence="3" type="ORF">F7Q99_08255</name>
</gene>
<evidence type="ECO:0000256" key="2">
    <source>
        <dbReference type="SAM" id="Phobius"/>
    </source>
</evidence>
<dbReference type="Pfam" id="PF05108">
    <property type="entry name" value="T7SS_ESX1_EccB"/>
    <property type="match status" value="1"/>
</dbReference>
<dbReference type="GO" id="GO:0005576">
    <property type="term" value="C:extracellular region"/>
    <property type="evidence" value="ECO:0007669"/>
    <property type="project" value="TreeGrafter"/>
</dbReference>
<dbReference type="Proteomes" id="UP000450000">
    <property type="component" value="Unassembled WGS sequence"/>
</dbReference>
<accession>A0A6N7KQD0</accession>
<name>A0A6N7KQD0_9ACTN</name>
<feature type="compositionally biased region" description="Low complexity" evidence="1">
    <location>
        <begin position="507"/>
        <end position="518"/>
    </location>
</feature>
<feature type="region of interest" description="Disordered" evidence="1">
    <location>
        <begin position="474"/>
        <end position="570"/>
    </location>
</feature>
<comment type="caution">
    <text evidence="3">The sequence shown here is derived from an EMBL/GenBank/DDBJ whole genome shotgun (WGS) entry which is preliminary data.</text>
</comment>
<protein>
    <submittedName>
        <fullName evidence="3">Type VII secretion protein EccB</fullName>
    </submittedName>
</protein>
<keyword evidence="2" id="KW-1133">Transmembrane helix</keyword>
<dbReference type="InterPro" id="IPR044857">
    <property type="entry name" value="T7SS_EccB_R1"/>
</dbReference>